<dbReference type="AlphaFoldDB" id="A0AAV6GF08"/>
<proteinExistence type="predicted"/>
<gene>
    <name evidence="8" type="ORF">AALO_G00162540</name>
</gene>
<dbReference type="PROSITE" id="PS50011">
    <property type="entry name" value="PROTEIN_KINASE_DOM"/>
    <property type="match status" value="1"/>
</dbReference>
<dbReference type="Proteomes" id="UP000823561">
    <property type="component" value="Chromosome 12"/>
</dbReference>
<keyword evidence="9" id="KW-1185">Reference proteome</keyword>
<keyword evidence="3" id="KW-0418">Kinase</keyword>
<dbReference type="InterPro" id="IPR011009">
    <property type="entry name" value="Kinase-like_dom_sf"/>
</dbReference>
<comment type="catalytic activity">
    <reaction evidence="5">
        <text>L-seryl-[protein] + ATP = O-phospho-L-seryl-[protein] + ADP + H(+)</text>
        <dbReference type="Rhea" id="RHEA:17989"/>
        <dbReference type="Rhea" id="RHEA-COMP:9863"/>
        <dbReference type="Rhea" id="RHEA-COMP:11604"/>
        <dbReference type="ChEBI" id="CHEBI:15378"/>
        <dbReference type="ChEBI" id="CHEBI:29999"/>
        <dbReference type="ChEBI" id="CHEBI:30616"/>
        <dbReference type="ChEBI" id="CHEBI:83421"/>
        <dbReference type="ChEBI" id="CHEBI:456216"/>
        <dbReference type="EC" id="2.7.11.1"/>
    </reaction>
</comment>
<dbReference type="InterPro" id="IPR017441">
    <property type="entry name" value="Protein_kinase_ATP_BS"/>
</dbReference>
<dbReference type="GO" id="GO:0005524">
    <property type="term" value="F:ATP binding"/>
    <property type="evidence" value="ECO:0007669"/>
    <property type="project" value="UniProtKB-UniRule"/>
</dbReference>
<comment type="caution">
    <text evidence="8">The sequence shown here is derived from an EMBL/GenBank/DDBJ whole genome shotgun (WGS) entry which is preliminary data.</text>
</comment>
<sequence length="202" mass="22798">MLKFKYGGHGSVKELATLDPITSRCSRLNHLLQGRGSVQAPSGCSVTREGLLEALLLLYQECNSSELMKIKHVANFVNKFSDVVAELRELQPGPRDFELRAVVGRGHFAEVRVVQEKSTGDIYAMKVMDKTSLRSQENVAFFEEEKAILALNSSPWIPQLQHAFQDKDSVYLVRACPFDSFQARHDVVWRMLYGLELPVLIC</sequence>
<keyword evidence="1" id="KW-0723">Serine/threonine-protein kinase</keyword>
<dbReference type="Gene3D" id="3.30.200.20">
    <property type="entry name" value="Phosphorylase Kinase, domain 1"/>
    <property type="match status" value="1"/>
</dbReference>
<dbReference type="PANTHER" id="PTHR22988">
    <property type="entry name" value="MYOTONIC DYSTROPHY S/T KINASE-RELATED"/>
    <property type="match status" value="1"/>
</dbReference>
<evidence type="ECO:0000313" key="8">
    <source>
        <dbReference type="EMBL" id="KAG5272180.1"/>
    </source>
</evidence>
<evidence type="ECO:0000313" key="9">
    <source>
        <dbReference type="Proteomes" id="UP000823561"/>
    </source>
</evidence>
<keyword evidence="6" id="KW-0547">Nucleotide-binding</keyword>
<evidence type="ECO:0000256" key="2">
    <source>
        <dbReference type="ARBA" id="ARBA00022553"/>
    </source>
</evidence>
<accession>A0AAV6GF08</accession>
<dbReference type="Pfam" id="PF00069">
    <property type="entry name" value="Pkinase"/>
    <property type="match status" value="1"/>
</dbReference>
<feature type="domain" description="Protein kinase" evidence="7">
    <location>
        <begin position="97"/>
        <end position="202"/>
    </location>
</feature>
<dbReference type="SUPFAM" id="SSF56112">
    <property type="entry name" value="Protein kinase-like (PK-like)"/>
    <property type="match status" value="1"/>
</dbReference>
<protein>
    <recommendedName>
        <fullName evidence="7">Protein kinase domain-containing protein</fullName>
    </recommendedName>
</protein>
<keyword evidence="2" id="KW-0597">Phosphoprotein</keyword>
<keyword evidence="6" id="KW-0067">ATP-binding</keyword>
<comment type="catalytic activity">
    <reaction evidence="4">
        <text>L-threonyl-[protein] + ATP = O-phospho-L-threonyl-[protein] + ADP + H(+)</text>
        <dbReference type="Rhea" id="RHEA:46608"/>
        <dbReference type="Rhea" id="RHEA-COMP:11060"/>
        <dbReference type="Rhea" id="RHEA-COMP:11605"/>
        <dbReference type="ChEBI" id="CHEBI:15378"/>
        <dbReference type="ChEBI" id="CHEBI:30013"/>
        <dbReference type="ChEBI" id="CHEBI:30616"/>
        <dbReference type="ChEBI" id="CHEBI:61977"/>
        <dbReference type="ChEBI" id="CHEBI:456216"/>
        <dbReference type="EC" id="2.7.11.1"/>
    </reaction>
</comment>
<keyword evidence="3" id="KW-0808">Transferase</keyword>
<dbReference type="InterPro" id="IPR000719">
    <property type="entry name" value="Prot_kinase_dom"/>
</dbReference>
<dbReference type="GO" id="GO:0004674">
    <property type="term" value="F:protein serine/threonine kinase activity"/>
    <property type="evidence" value="ECO:0007669"/>
    <property type="project" value="UniProtKB-KW"/>
</dbReference>
<name>A0AAV6GF08_9TELE</name>
<dbReference type="InterPro" id="IPR050839">
    <property type="entry name" value="Rho-assoc_Ser/Thr_Kinase"/>
</dbReference>
<evidence type="ECO:0000256" key="3">
    <source>
        <dbReference type="ARBA" id="ARBA00022777"/>
    </source>
</evidence>
<evidence type="ECO:0000256" key="5">
    <source>
        <dbReference type="ARBA" id="ARBA00048679"/>
    </source>
</evidence>
<dbReference type="PANTHER" id="PTHR22988:SF71">
    <property type="entry name" value="CITRON RHO-INTERACTING KINASE"/>
    <property type="match status" value="1"/>
</dbReference>
<evidence type="ECO:0000256" key="4">
    <source>
        <dbReference type="ARBA" id="ARBA00047899"/>
    </source>
</evidence>
<reference evidence="8" key="1">
    <citation type="submission" date="2020-10" db="EMBL/GenBank/DDBJ databases">
        <title>Chromosome-scale genome assembly of the Allis shad, Alosa alosa.</title>
        <authorList>
            <person name="Margot Z."/>
            <person name="Christophe K."/>
            <person name="Cabau C."/>
            <person name="Louis A."/>
            <person name="Berthelot C."/>
            <person name="Parey E."/>
            <person name="Roest Crollius H."/>
            <person name="Montfort J."/>
            <person name="Robinson-Rechavi M."/>
            <person name="Bucao C."/>
            <person name="Bouchez O."/>
            <person name="Gislard M."/>
            <person name="Lluch J."/>
            <person name="Milhes M."/>
            <person name="Lampietro C."/>
            <person name="Lopez Roques C."/>
            <person name="Donnadieu C."/>
            <person name="Braasch I."/>
            <person name="Desvignes T."/>
            <person name="Postlethwait J."/>
            <person name="Bobe J."/>
            <person name="Guiguen Y."/>
        </authorList>
    </citation>
    <scope>NUCLEOTIDE SEQUENCE</scope>
    <source>
        <strain evidence="8">M-15738</strain>
        <tissue evidence="8">Blood</tissue>
    </source>
</reference>
<dbReference type="EMBL" id="JADWDJ010000012">
    <property type="protein sequence ID" value="KAG5272180.1"/>
    <property type="molecule type" value="Genomic_DNA"/>
</dbReference>
<evidence type="ECO:0000256" key="1">
    <source>
        <dbReference type="ARBA" id="ARBA00022527"/>
    </source>
</evidence>
<organism evidence="8 9">
    <name type="scientific">Alosa alosa</name>
    <name type="common">allis shad</name>
    <dbReference type="NCBI Taxonomy" id="278164"/>
    <lineage>
        <taxon>Eukaryota</taxon>
        <taxon>Metazoa</taxon>
        <taxon>Chordata</taxon>
        <taxon>Craniata</taxon>
        <taxon>Vertebrata</taxon>
        <taxon>Euteleostomi</taxon>
        <taxon>Actinopterygii</taxon>
        <taxon>Neopterygii</taxon>
        <taxon>Teleostei</taxon>
        <taxon>Clupei</taxon>
        <taxon>Clupeiformes</taxon>
        <taxon>Clupeoidei</taxon>
        <taxon>Clupeidae</taxon>
        <taxon>Alosa</taxon>
    </lineage>
</organism>
<evidence type="ECO:0000256" key="6">
    <source>
        <dbReference type="PROSITE-ProRule" id="PRU10141"/>
    </source>
</evidence>
<evidence type="ECO:0000259" key="7">
    <source>
        <dbReference type="PROSITE" id="PS50011"/>
    </source>
</evidence>
<dbReference type="PROSITE" id="PS00107">
    <property type="entry name" value="PROTEIN_KINASE_ATP"/>
    <property type="match status" value="1"/>
</dbReference>
<feature type="binding site" evidence="6">
    <location>
        <position position="126"/>
    </location>
    <ligand>
        <name>ATP</name>
        <dbReference type="ChEBI" id="CHEBI:30616"/>
    </ligand>
</feature>